<comment type="caution">
    <text evidence="1">The sequence shown here is derived from an EMBL/GenBank/DDBJ whole genome shotgun (WGS) entry which is preliminary data.</text>
</comment>
<evidence type="ECO:0008006" key="3">
    <source>
        <dbReference type="Google" id="ProtNLM"/>
    </source>
</evidence>
<name>A0ABQ9TBZ1_SAGOE</name>
<evidence type="ECO:0000313" key="2">
    <source>
        <dbReference type="Proteomes" id="UP001266305"/>
    </source>
</evidence>
<gene>
    <name evidence="1" type="ORF">P7K49_039645</name>
</gene>
<organism evidence="1 2">
    <name type="scientific">Saguinus oedipus</name>
    <name type="common">Cotton-top tamarin</name>
    <name type="synonym">Oedipomidas oedipus</name>
    <dbReference type="NCBI Taxonomy" id="9490"/>
    <lineage>
        <taxon>Eukaryota</taxon>
        <taxon>Metazoa</taxon>
        <taxon>Chordata</taxon>
        <taxon>Craniata</taxon>
        <taxon>Vertebrata</taxon>
        <taxon>Euteleostomi</taxon>
        <taxon>Mammalia</taxon>
        <taxon>Eutheria</taxon>
        <taxon>Euarchontoglires</taxon>
        <taxon>Primates</taxon>
        <taxon>Haplorrhini</taxon>
        <taxon>Platyrrhini</taxon>
        <taxon>Cebidae</taxon>
        <taxon>Callitrichinae</taxon>
        <taxon>Saguinus</taxon>
    </lineage>
</organism>
<evidence type="ECO:0000313" key="1">
    <source>
        <dbReference type="EMBL" id="KAK2082075.1"/>
    </source>
</evidence>
<accession>A0ABQ9TBZ1</accession>
<dbReference type="EMBL" id="JASSZA010000045">
    <property type="protein sequence ID" value="KAK2082075.1"/>
    <property type="molecule type" value="Genomic_DNA"/>
</dbReference>
<reference evidence="1 2" key="1">
    <citation type="submission" date="2023-05" db="EMBL/GenBank/DDBJ databases">
        <title>B98-5 Cell Line De Novo Hybrid Assembly: An Optical Mapping Approach.</title>
        <authorList>
            <person name="Kananen K."/>
            <person name="Auerbach J.A."/>
            <person name="Kautto E."/>
            <person name="Blachly J.S."/>
        </authorList>
    </citation>
    <scope>NUCLEOTIDE SEQUENCE [LARGE SCALE GENOMIC DNA]</scope>
    <source>
        <strain evidence="1">B95-8</strain>
        <tissue evidence="1">Cell line</tissue>
    </source>
</reference>
<proteinExistence type="predicted"/>
<protein>
    <recommendedName>
        <fullName evidence="3">MHC class I antigen</fullName>
    </recommendedName>
</protein>
<sequence>TADRRTRSPQSAHVRAQTTGGCRCVGGTDRETASMAGPQHSADVLGLSSRPCGGCTATYSSYVQGI</sequence>
<keyword evidence="2" id="KW-1185">Reference proteome</keyword>
<feature type="non-terminal residue" evidence="1">
    <location>
        <position position="1"/>
    </location>
</feature>
<dbReference type="Proteomes" id="UP001266305">
    <property type="component" value="Unassembled WGS sequence"/>
</dbReference>